<dbReference type="PANTHER" id="PTHR37202">
    <property type="entry name" value="ANKYRIN REPEAT PROTEIN"/>
    <property type="match status" value="1"/>
</dbReference>
<keyword evidence="2" id="KW-0812">Transmembrane</keyword>
<comment type="caution">
    <text evidence="3">The sequence shown here is derived from an EMBL/GenBank/DDBJ whole genome shotgun (WGS) entry which is preliminary data.</text>
</comment>
<evidence type="ECO:0000313" key="4">
    <source>
        <dbReference type="Proteomes" id="UP001371456"/>
    </source>
</evidence>
<evidence type="ECO:0000256" key="2">
    <source>
        <dbReference type="SAM" id="Phobius"/>
    </source>
</evidence>
<dbReference type="AlphaFoldDB" id="A0AAN8TYA2"/>
<dbReference type="Proteomes" id="UP001371456">
    <property type="component" value="Unassembled WGS sequence"/>
</dbReference>
<evidence type="ECO:0000313" key="3">
    <source>
        <dbReference type="EMBL" id="KAK6794959.1"/>
    </source>
</evidence>
<dbReference type="PANTHER" id="PTHR37202:SF2">
    <property type="match status" value="1"/>
</dbReference>
<organism evidence="3 4">
    <name type="scientific">Solanum bulbocastanum</name>
    <name type="common">Wild potato</name>
    <dbReference type="NCBI Taxonomy" id="147425"/>
    <lineage>
        <taxon>Eukaryota</taxon>
        <taxon>Viridiplantae</taxon>
        <taxon>Streptophyta</taxon>
        <taxon>Embryophyta</taxon>
        <taxon>Tracheophyta</taxon>
        <taxon>Spermatophyta</taxon>
        <taxon>Magnoliopsida</taxon>
        <taxon>eudicotyledons</taxon>
        <taxon>Gunneridae</taxon>
        <taxon>Pentapetalae</taxon>
        <taxon>asterids</taxon>
        <taxon>lamiids</taxon>
        <taxon>Solanales</taxon>
        <taxon>Solanaceae</taxon>
        <taxon>Solanoideae</taxon>
        <taxon>Solaneae</taxon>
        <taxon>Solanum</taxon>
    </lineage>
</organism>
<gene>
    <name evidence="3" type="ORF">RDI58_008412</name>
</gene>
<name>A0AAN8TYA2_SOLBU</name>
<sequence length="277" mass="31575">MAGREVREYTNLTDPKDKKLGKGKDKIDDEEIAFHRMVSKCSDNLPSCPGRDLGVSYWVINMFRCKMLLGNVEVTFMEEAVLSFALLDAFSFNFLPALDSDDLLYLKEQMEAEEDAERLLRRTEKRAFQAFKISFYLFSWIISHFACVSFAYWLCPVMENFKRCQHNTRLYFEKKGIVPLSLRVEPKPKSGIRQQDLLKRVVEVKSKKPKVSNSSNGNNSPVLPSTRAMPSGKSGADNEEIETLPVRSSEAGDRKIDNPVKSLLSVYDSSDDDDDDD</sequence>
<feature type="compositionally biased region" description="Low complexity" evidence="1">
    <location>
        <begin position="211"/>
        <end position="222"/>
    </location>
</feature>
<dbReference type="EMBL" id="JBANQN010000003">
    <property type="protein sequence ID" value="KAK6794959.1"/>
    <property type="molecule type" value="Genomic_DNA"/>
</dbReference>
<reference evidence="3 4" key="1">
    <citation type="submission" date="2024-02" db="EMBL/GenBank/DDBJ databases">
        <title>de novo genome assembly of Solanum bulbocastanum strain 11H21.</title>
        <authorList>
            <person name="Hosaka A.J."/>
        </authorList>
    </citation>
    <scope>NUCLEOTIDE SEQUENCE [LARGE SCALE GENOMIC DNA]</scope>
    <source>
        <tissue evidence="3">Young leaves</tissue>
    </source>
</reference>
<feature type="transmembrane region" description="Helical" evidence="2">
    <location>
        <begin position="135"/>
        <end position="154"/>
    </location>
</feature>
<keyword evidence="2" id="KW-0472">Membrane</keyword>
<protein>
    <submittedName>
        <fullName evidence="3">Uncharacterized protein</fullName>
    </submittedName>
</protein>
<accession>A0AAN8TYA2</accession>
<keyword evidence="4" id="KW-1185">Reference proteome</keyword>
<proteinExistence type="predicted"/>
<keyword evidence="2" id="KW-1133">Transmembrane helix</keyword>
<feature type="region of interest" description="Disordered" evidence="1">
    <location>
        <begin position="1"/>
        <end position="23"/>
    </location>
</feature>
<feature type="region of interest" description="Disordered" evidence="1">
    <location>
        <begin position="206"/>
        <end position="277"/>
    </location>
</feature>
<evidence type="ECO:0000256" key="1">
    <source>
        <dbReference type="SAM" id="MobiDB-lite"/>
    </source>
</evidence>